<name>A0A6A5SRU5_9PLEO</name>
<feature type="transmembrane region" description="Helical" evidence="2">
    <location>
        <begin position="28"/>
        <end position="46"/>
    </location>
</feature>
<accession>A0A6A5SRU5</accession>
<keyword evidence="2" id="KW-0472">Membrane</keyword>
<reference evidence="3" key="1">
    <citation type="journal article" date="2020" name="Stud. Mycol.">
        <title>101 Dothideomycetes genomes: a test case for predicting lifestyles and emergence of pathogens.</title>
        <authorList>
            <person name="Haridas S."/>
            <person name="Albert R."/>
            <person name="Binder M."/>
            <person name="Bloem J."/>
            <person name="Labutti K."/>
            <person name="Salamov A."/>
            <person name="Andreopoulos B."/>
            <person name="Baker S."/>
            <person name="Barry K."/>
            <person name="Bills G."/>
            <person name="Bluhm B."/>
            <person name="Cannon C."/>
            <person name="Castanera R."/>
            <person name="Culley D."/>
            <person name="Daum C."/>
            <person name="Ezra D."/>
            <person name="Gonzalez J."/>
            <person name="Henrissat B."/>
            <person name="Kuo A."/>
            <person name="Liang C."/>
            <person name="Lipzen A."/>
            <person name="Lutzoni F."/>
            <person name="Magnuson J."/>
            <person name="Mondo S."/>
            <person name="Nolan M."/>
            <person name="Ohm R."/>
            <person name="Pangilinan J."/>
            <person name="Park H.-J."/>
            <person name="Ramirez L."/>
            <person name="Alfaro M."/>
            <person name="Sun H."/>
            <person name="Tritt A."/>
            <person name="Yoshinaga Y."/>
            <person name="Zwiers L.-H."/>
            <person name="Turgeon B."/>
            <person name="Goodwin S."/>
            <person name="Spatafora J."/>
            <person name="Crous P."/>
            <person name="Grigoriev I."/>
        </authorList>
    </citation>
    <scope>NUCLEOTIDE SEQUENCE</scope>
    <source>
        <strain evidence="3">CBS 161.51</strain>
    </source>
</reference>
<gene>
    <name evidence="3" type="ORF">EJ02DRAFT_206320</name>
</gene>
<proteinExistence type="predicted"/>
<organism evidence="3 4">
    <name type="scientific">Clathrospora elynae</name>
    <dbReference type="NCBI Taxonomy" id="706981"/>
    <lineage>
        <taxon>Eukaryota</taxon>
        <taxon>Fungi</taxon>
        <taxon>Dikarya</taxon>
        <taxon>Ascomycota</taxon>
        <taxon>Pezizomycotina</taxon>
        <taxon>Dothideomycetes</taxon>
        <taxon>Pleosporomycetidae</taxon>
        <taxon>Pleosporales</taxon>
        <taxon>Diademaceae</taxon>
        <taxon>Clathrospora</taxon>
    </lineage>
</organism>
<keyword evidence="2" id="KW-1133">Transmembrane helix</keyword>
<evidence type="ECO:0000256" key="2">
    <source>
        <dbReference type="SAM" id="Phobius"/>
    </source>
</evidence>
<dbReference type="OrthoDB" id="4775599at2759"/>
<protein>
    <submittedName>
        <fullName evidence="3">Uncharacterized protein</fullName>
    </submittedName>
</protein>
<keyword evidence="2" id="KW-0812">Transmembrane</keyword>
<keyword evidence="4" id="KW-1185">Reference proteome</keyword>
<evidence type="ECO:0000256" key="1">
    <source>
        <dbReference type="SAM" id="MobiDB-lite"/>
    </source>
</evidence>
<dbReference type="EMBL" id="ML976049">
    <property type="protein sequence ID" value="KAF1941336.1"/>
    <property type="molecule type" value="Genomic_DNA"/>
</dbReference>
<dbReference type="Proteomes" id="UP000800038">
    <property type="component" value="Unassembled WGS sequence"/>
</dbReference>
<evidence type="ECO:0000313" key="3">
    <source>
        <dbReference type="EMBL" id="KAF1941336.1"/>
    </source>
</evidence>
<dbReference type="AlphaFoldDB" id="A0A6A5SRU5"/>
<sequence>MPNATSASTDKPADEEQMRTGVDNLEHTLLVLAIFVVLVAGLLYWIHRRIKRHRELLHRSGQHASARDVEGWADTHTPNDATPVRREEGLDELGEAPPPYQPKSGVTLVDSPVGSAQDRVERVAIPLRTLSRSETEGTRPPDYGDTLQAPAVP</sequence>
<feature type="region of interest" description="Disordered" evidence="1">
    <location>
        <begin position="59"/>
        <end position="153"/>
    </location>
</feature>
<evidence type="ECO:0000313" key="4">
    <source>
        <dbReference type="Proteomes" id="UP000800038"/>
    </source>
</evidence>